<accession>A0A7X2Z926</accession>
<organism evidence="3 4">
    <name type="scientific">Paenibacillus validus</name>
    <dbReference type="NCBI Taxonomy" id="44253"/>
    <lineage>
        <taxon>Bacteria</taxon>
        <taxon>Bacillati</taxon>
        <taxon>Bacillota</taxon>
        <taxon>Bacilli</taxon>
        <taxon>Bacillales</taxon>
        <taxon>Paenibacillaceae</taxon>
        <taxon>Paenibacillus</taxon>
    </lineage>
</organism>
<dbReference type="AlphaFoldDB" id="A0A7X2Z926"/>
<keyword evidence="1" id="KW-0732">Signal</keyword>
<evidence type="ECO:0000313" key="3">
    <source>
        <dbReference type="EMBL" id="MUG70604.1"/>
    </source>
</evidence>
<dbReference type="Proteomes" id="UP000450917">
    <property type="component" value="Unassembled WGS sequence"/>
</dbReference>
<sequence>MKRKTIITTTMLLCGAFAFGTFTGVSAETNLKEIAAYINQSINIKLNGNQFLPTDSEGNKLNPIIYNGYSYLPVRALSQALGVAVSYDDLTSTILLGQREGKGEKLDRFRAGGSSTAVTSRDADILSIHGETINEGFYSLKPHDILPSTMNFRLNAKFQNLSFRVGVIGSPATIVVSDQKNKVELKKFTVNESDKFKQIDISTISDVDYLDIQIYGTMDSKRVNLTTEKVVITDAYVK</sequence>
<reference evidence="3 4" key="1">
    <citation type="submission" date="2019-11" db="EMBL/GenBank/DDBJ databases">
        <title>Draft genome sequences of five Paenibacillus species of dairy origin.</title>
        <authorList>
            <person name="Olajide A.M."/>
            <person name="Chen S."/>
            <person name="Lapointe G."/>
        </authorList>
    </citation>
    <scope>NUCLEOTIDE SEQUENCE [LARGE SCALE GENOMIC DNA]</scope>
    <source>
        <strain evidence="3 4">2CS3</strain>
    </source>
</reference>
<dbReference type="Pfam" id="PF07833">
    <property type="entry name" value="Cu_amine_oxidN1"/>
    <property type="match status" value="1"/>
</dbReference>
<evidence type="ECO:0000256" key="1">
    <source>
        <dbReference type="SAM" id="SignalP"/>
    </source>
</evidence>
<gene>
    <name evidence="3" type="ORF">GNP93_07905</name>
</gene>
<evidence type="ECO:0000259" key="2">
    <source>
        <dbReference type="Pfam" id="PF07833"/>
    </source>
</evidence>
<evidence type="ECO:0000313" key="4">
    <source>
        <dbReference type="Proteomes" id="UP000450917"/>
    </source>
</evidence>
<keyword evidence="4" id="KW-1185">Reference proteome</keyword>
<dbReference type="EMBL" id="WNZX01000005">
    <property type="protein sequence ID" value="MUG70604.1"/>
    <property type="molecule type" value="Genomic_DNA"/>
</dbReference>
<name>A0A7X2Z926_9BACL</name>
<dbReference type="RefSeq" id="WP_127610281.1">
    <property type="nucleotide sequence ID" value="NZ_JARTHJ010000014.1"/>
</dbReference>
<protein>
    <recommendedName>
        <fullName evidence="2">Copper amine oxidase-like N-terminal domain-containing protein</fullName>
    </recommendedName>
</protein>
<feature type="chain" id="PRO_5031257866" description="Copper amine oxidase-like N-terminal domain-containing protein" evidence="1">
    <location>
        <begin position="28"/>
        <end position="238"/>
    </location>
</feature>
<comment type="caution">
    <text evidence="3">The sequence shown here is derived from an EMBL/GenBank/DDBJ whole genome shotgun (WGS) entry which is preliminary data.</text>
</comment>
<dbReference type="InterPro" id="IPR012854">
    <property type="entry name" value="Cu_amine_oxidase-like_N"/>
</dbReference>
<proteinExistence type="predicted"/>
<feature type="signal peptide" evidence="1">
    <location>
        <begin position="1"/>
        <end position="27"/>
    </location>
</feature>
<feature type="domain" description="Copper amine oxidase-like N-terminal" evidence="2">
    <location>
        <begin position="61"/>
        <end position="97"/>
    </location>
</feature>